<feature type="compositionally biased region" description="Basic and acidic residues" evidence="1">
    <location>
        <begin position="243"/>
        <end position="282"/>
    </location>
</feature>
<reference evidence="2" key="1">
    <citation type="submission" date="2020-02" db="EMBL/GenBank/DDBJ databases">
        <authorList>
            <person name="Meier V. D."/>
        </authorList>
    </citation>
    <scope>NUCLEOTIDE SEQUENCE</scope>
    <source>
        <strain evidence="2">AVDCRST_MAG11</strain>
    </source>
</reference>
<accession>A0A6J4MGQ9</accession>
<feature type="region of interest" description="Disordered" evidence="1">
    <location>
        <begin position="138"/>
        <end position="482"/>
    </location>
</feature>
<feature type="compositionally biased region" description="Basic residues" evidence="1">
    <location>
        <begin position="192"/>
        <end position="201"/>
    </location>
</feature>
<feature type="region of interest" description="Disordered" evidence="1">
    <location>
        <begin position="1"/>
        <end position="80"/>
    </location>
</feature>
<feature type="non-terminal residue" evidence="2">
    <location>
        <position position="482"/>
    </location>
</feature>
<sequence>ASPPALPRRRPRRPECRPRPTAGAPLRHPPRAGRAAPGVARAADDHRAPGADAQAQRGDVGGADARVQRGPRVLVDRRAHHVRRAAADDLRLSRPVRESRRAVGGGGWDPARPPAAHLQPPTSHLLLPHRVRRHVAGRRLRGRAGDEAGAGAGGRGGDHGAHGGAVGRRAVAGAQARARGAPPRVDRDRRVAHLRLRRRPLRGGARRDVRGARPRVDAADAPRRGARGGPHRQPAPRGGGHVPADERGGLGDHPDRVLEPGHHAGHDDHRRRGVVDAPARERPRARHLVPAVGGGAAPRGHARAARVEPRDRARRRAALRLRHHRARPQHRHPAHGLRAAGGGDRAPGRPPRRAPQLQPAAGHRDGRDPAGAERERGAPPVARADALGRDHRHRVHAPDRRARPRRGADGWVVGLPGRRARPRRRAGDPGDVVLDRARGDEPGAGVGRAAGALGAGRGHDPRRGGAGAVGAPAAGGVPPGPV</sequence>
<feature type="compositionally biased region" description="Gly residues" evidence="1">
    <location>
        <begin position="442"/>
        <end position="456"/>
    </location>
</feature>
<feature type="region of interest" description="Disordered" evidence="1">
    <location>
        <begin position="96"/>
        <end position="122"/>
    </location>
</feature>
<feature type="compositionally biased region" description="Basic residues" evidence="1">
    <location>
        <begin position="312"/>
        <end position="335"/>
    </location>
</feature>
<feature type="compositionally biased region" description="Basic and acidic residues" evidence="1">
    <location>
        <begin position="205"/>
        <end position="223"/>
    </location>
</feature>
<proteinExistence type="predicted"/>
<evidence type="ECO:0000256" key="1">
    <source>
        <dbReference type="SAM" id="MobiDB-lite"/>
    </source>
</evidence>
<feature type="compositionally biased region" description="Low complexity" evidence="1">
    <location>
        <begin position="167"/>
        <end position="181"/>
    </location>
</feature>
<dbReference type="AlphaFoldDB" id="A0A6J4MGQ9"/>
<name>A0A6J4MGQ9_9BACT</name>
<feature type="compositionally biased region" description="Low complexity" evidence="1">
    <location>
        <begin position="19"/>
        <end position="41"/>
    </location>
</feature>
<feature type="compositionally biased region" description="Basic and acidic residues" evidence="1">
    <location>
        <begin position="362"/>
        <end position="377"/>
    </location>
</feature>
<gene>
    <name evidence="2" type="ORF">AVDCRST_MAG11-3749</name>
</gene>
<protein>
    <submittedName>
        <fullName evidence="2">Uncharacterized protein</fullName>
    </submittedName>
</protein>
<feature type="compositionally biased region" description="Basic and acidic residues" evidence="1">
    <location>
        <begin position="425"/>
        <end position="441"/>
    </location>
</feature>
<dbReference type="EMBL" id="CADCTU010000797">
    <property type="protein sequence ID" value="CAA9354837.1"/>
    <property type="molecule type" value="Genomic_DNA"/>
</dbReference>
<evidence type="ECO:0000313" key="2">
    <source>
        <dbReference type="EMBL" id="CAA9354837.1"/>
    </source>
</evidence>
<organism evidence="2">
    <name type="scientific">uncultured Gemmatimonadaceae bacterium</name>
    <dbReference type="NCBI Taxonomy" id="246130"/>
    <lineage>
        <taxon>Bacteria</taxon>
        <taxon>Pseudomonadati</taxon>
        <taxon>Gemmatimonadota</taxon>
        <taxon>Gemmatimonadia</taxon>
        <taxon>Gemmatimonadales</taxon>
        <taxon>Gemmatimonadaceae</taxon>
        <taxon>environmental samples</taxon>
    </lineage>
</organism>
<feature type="non-terminal residue" evidence="2">
    <location>
        <position position="1"/>
    </location>
</feature>